<dbReference type="RefSeq" id="WP_157692995.1">
    <property type="nucleotide sequence ID" value="NZ_LT629711.1"/>
</dbReference>
<dbReference type="EMBL" id="LT629711">
    <property type="protein sequence ID" value="SDP35237.1"/>
    <property type="molecule type" value="Genomic_DNA"/>
</dbReference>
<dbReference type="STRING" id="443156.SAMN04489867_2161"/>
<keyword evidence="3" id="KW-1185">Reference proteome</keyword>
<feature type="transmembrane region" description="Helical" evidence="1">
    <location>
        <begin position="195"/>
        <end position="215"/>
    </location>
</feature>
<accession>A0A1H0S0S7</accession>
<dbReference type="InterPro" id="IPR013324">
    <property type="entry name" value="RNA_pol_sigma_r3/r4-like"/>
</dbReference>
<proteinExistence type="predicted"/>
<reference evidence="3" key="1">
    <citation type="submission" date="2016-10" db="EMBL/GenBank/DDBJ databases">
        <authorList>
            <person name="Varghese N."/>
            <person name="Submissions S."/>
        </authorList>
    </citation>
    <scope>NUCLEOTIDE SEQUENCE [LARGE SCALE GENOMIC DNA]</scope>
    <source>
        <strain evidence="3">DSM 22329</strain>
    </source>
</reference>
<name>A0A1H0S0S7_9MICO</name>
<protein>
    <submittedName>
        <fullName evidence="2">DNA-directed RNA polymerase specialized sigma subunit, sigma24 family</fullName>
    </submittedName>
</protein>
<dbReference type="OrthoDB" id="4855805at2"/>
<dbReference type="Proteomes" id="UP000199077">
    <property type="component" value="Chromosome I"/>
</dbReference>
<gene>
    <name evidence="2" type="ORF">SAMN04489867_2161</name>
</gene>
<evidence type="ECO:0000313" key="2">
    <source>
        <dbReference type="EMBL" id="SDP35237.1"/>
    </source>
</evidence>
<dbReference type="InterPro" id="IPR036388">
    <property type="entry name" value="WH-like_DNA-bd_sf"/>
</dbReference>
<dbReference type="GO" id="GO:0000428">
    <property type="term" value="C:DNA-directed RNA polymerase complex"/>
    <property type="evidence" value="ECO:0007669"/>
    <property type="project" value="UniProtKB-KW"/>
</dbReference>
<dbReference type="Gene3D" id="1.10.10.10">
    <property type="entry name" value="Winged helix-like DNA-binding domain superfamily/Winged helix DNA-binding domain"/>
    <property type="match status" value="1"/>
</dbReference>
<sequence>MAERFAEPPSFDEYVVARGSDLLRTAWLLVGDDRAAEELVRTTLRRSWPQWHRLSQVGAGSYDAELRRAVVAGYLRHHHRRPGSAAPATPQADPPSRADLLSALSELGPRERVALVLWTFDGLSDAQVAAALDDVVATAHRHRVHALDRVGGRLGLDEDSLRSALELLPPPDPSVAGLLDQSRPYAARWRGVRGWAFAAVALVVAVAVGGLLAAGEPNRVTPVPSPTATAVTCRTSAATPVPPAVTAEPLSRTVAAVLVCAQTDEGSVWSGFLPPDAPVSAPLAVDALVLAPRTAGAECPALPTGPAFRLLLQGIDGTVRAYANEGLACNGWPALASYYTALAEQGVLDQRAAGSIDDIFLGCPSVLGRTTDASGSARPSLPRGTVLEAATACLHPRPVPGELPKFRPVRANVMGSPQLDQLNADLRRSGSRAQTATVCPASGALFVVEARTFEGRLVELSGSCPDSLSVDWRPRDTWALSDQTGDMLRSLLVAR</sequence>
<keyword evidence="1" id="KW-0472">Membrane</keyword>
<keyword evidence="1" id="KW-1133">Transmembrane helix</keyword>
<keyword evidence="2" id="KW-0240">DNA-directed RNA polymerase</keyword>
<dbReference type="AlphaFoldDB" id="A0A1H0S0S7"/>
<evidence type="ECO:0000313" key="3">
    <source>
        <dbReference type="Proteomes" id="UP000199077"/>
    </source>
</evidence>
<dbReference type="SUPFAM" id="SSF88659">
    <property type="entry name" value="Sigma3 and sigma4 domains of RNA polymerase sigma factors"/>
    <property type="match status" value="1"/>
</dbReference>
<organism evidence="2 3">
    <name type="scientific">Pedococcus dokdonensis</name>
    <dbReference type="NCBI Taxonomy" id="443156"/>
    <lineage>
        <taxon>Bacteria</taxon>
        <taxon>Bacillati</taxon>
        <taxon>Actinomycetota</taxon>
        <taxon>Actinomycetes</taxon>
        <taxon>Micrococcales</taxon>
        <taxon>Intrasporangiaceae</taxon>
        <taxon>Pedococcus</taxon>
    </lineage>
</organism>
<keyword evidence="2" id="KW-0804">Transcription</keyword>
<evidence type="ECO:0000256" key="1">
    <source>
        <dbReference type="SAM" id="Phobius"/>
    </source>
</evidence>
<keyword evidence="1" id="KW-0812">Transmembrane</keyword>